<accession>A0AAN9LCD4</accession>
<dbReference type="AlphaFoldDB" id="A0AAN9LCD4"/>
<proteinExistence type="predicted"/>
<keyword evidence="2" id="KW-1185">Reference proteome</keyword>
<sequence>MELENTFLLTIGISIFNVLISKRYLLLIKSCSSVNADSPSLQAREPLSQKFGGTRFLASPSDFGIQILQGFLCSSL</sequence>
<organism evidence="1 2">
    <name type="scientific">Canavalia gladiata</name>
    <name type="common">Sword bean</name>
    <name type="synonym">Dolichos gladiatus</name>
    <dbReference type="NCBI Taxonomy" id="3824"/>
    <lineage>
        <taxon>Eukaryota</taxon>
        <taxon>Viridiplantae</taxon>
        <taxon>Streptophyta</taxon>
        <taxon>Embryophyta</taxon>
        <taxon>Tracheophyta</taxon>
        <taxon>Spermatophyta</taxon>
        <taxon>Magnoliopsida</taxon>
        <taxon>eudicotyledons</taxon>
        <taxon>Gunneridae</taxon>
        <taxon>Pentapetalae</taxon>
        <taxon>rosids</taxon>
        <taxon>fabids</taxon>
        <taxon>Fabales</taxon>
        <taxon>Fabaceae</taxon>
        <taxon>Papilionoideae</taxon>
        <taxon>50 kb inversion clade</taxon>
        <taxon>NPAAA clade</taxon>
        <taxon>indigoferoid/millettioid clade</taxon>
        <taxon>Phaseoleae</taxon>
        <taxon>Canavalia</taxon>
    </lineage>
</organism>
<protein>
    <submittedName>
        <fullName evidence="1">Uncharacterized protein</fullName>
    </submittedName>
</protein>
<dbReference type="Proteomes" id="UP001367508">
    <property type="component" value="Unassembled WGS sequence"/>
</dbReference>
<dbReference type="EMBL" id="JAYMYQ010000005">
    <property type="protein sequence ID" value="KAK7330698.1"/>
    <property type="molecule type" value="Genomic_DNA"/>
</dbReference>
<evidence type="ECO:0000313" key="2">
    <source>
        <dbReference type="Proteomes" id="UP001367508"/>
    </source>
</evidence>
<gene>
    <name evidence="1" type="ORF">VNO77_24896</name>
</gene>
<reference evidence="1 2" key="1">
    <citation type="submission" date="2024-01" db="EMBL/GenBank/DDBJ databases">
        <title>The genomes of 5 underutilized Papilionoideae crops provide insights into root nodulation and disease resistanc.</title>
        <authorList>
            <person name="Jiang F."/>
        </authorList>
    </citation>
    <scope>NUCLEOTIDE SEQUENCE [LARGE SCALE GENOMIC DNA]</scope>
    <source>
        <strain evidence="1">LVBAO_FW01</strain>
        <tissue evidence="1">Leaves</tissue>
    </source>
</reference>
<name>A0AAN9LCD4_CANGL</name>
<evidence type="ECO:0000313" key="1">
    <source>
        <dbReference type="EMBL" id="KAK7330698.1"/>
    </source>
</evidence>
<comment type="caution">
    <text evidence="1">The sequence shown here is derived from an EMBL/GenBank/DDBJ whole genome shotgun (WGS) entry which is preliminary data.</text>
</comment>